<dbReference type="EMBL" id="QKRB01000044">
    <property type="protein sequence ID" value="PZD95279.1"/>
    <property type="molecule type" value="Genomic_DNA"/>
</dbReference>
<evidence type="ECO:0000259" key="1">
    <source>
        <dbReference type="Pfam" id="PF13468"/>
    </source>
</evidence>
<name>A0A2W1L940_9BACL</name>
<dbReference type="AlphaFoldDB" id="A0A2W1L940"/>
<organism evidence="2 3">
    <name type="scientific">Paenibacillus sambharensis</name>
    <dbReference type="NCBI Taxonomy" id="1803190"/>
    <lineage>
        <taxon>Bacteria</taxon>
        <taxon>Bacillati</taxon>
        <taxon>Bacillota</taxon>
        <taxon>Bacilli</taxon>
        <taxon>Bacillales</taxon>
        <taxon>Paenibacillaceae</taxon>
        <taxon>Paenibacillus</taxon>
    </lineage>
</organism>
<dbReference type="InterPro" id="IPR029068">
    <property type="entry name" value="Glyas_Bleomycin-R_OHBP_Dase"/>
</dbReference>
<accession>A0A2W1L940</accession>
<protein>
    <recommendedName>
        <fullName evidence="1">Glyoxalase-like domain-containing protein</fullName>
    </recommendedName>
</protein>
<dbReference type="Pfam" id="PF13468">
    <property type="entry name" value="Glyoxalase_3"/>
    <property type="match status" value="1"/>
</dbReference>
<proteinExistence type="predicted"/>
<feature type="domain" description="Glyoxalase-like" evidence="1">
    <location>
        <begin position="3"/>
        <end position="180"/>
    </location>
</feature>
<sequence>MKIDHLVVNVDREIQESKSETERFHAMGLPYNPKWGKGTRGFKVSNVWIGKEYFEFVRIKRRDGGGWVENWTEQYVQGHRGLIGFALEVDDIEAVYRELKDRGVDITNPEPLRFRWFFNLLTRTMPWRNAFLPGLKGVPFQFFLQQMNDEKARSFMEQYMVPNSKENNIHGISEVVIYGQLTQSDLNLLHALFRDCEEQEGSFIVRLDNQMIRFVSSPTYYVEVLLDCGNMDYQSGQVALKNLVIRNTQRDI</sequence>
<dbReference type="OrthoDB" id="1897840at2"/>
<dbReference type="SUPFAM" id="SSF54593">
    <property type="entry name" value="Glyoxalase/Bleomycin resistance protein/Dihydroxybiphenyl dioxygenase"/>
    <property type="match status" value="1"/>
</dbReference>
<dbReference type="Gene3D" id="3.10.180.10">
    <property type="entry name" value="2,3-Dihydroxybiphenyl 1,2-Dioxygenase, domain 1"/>
    <property type="match status" value="1"/>
</dbReference>
<dbReference type="RefSeq" id="WP_111146908.1">
    <property type="nucleotide sequence ID" value="NZ_QKRB01000044.1"/>
</dbReference>
<evidence type="ECO:0000313" key="3">
    <source>
        <dbReference type="Proteomes" id="UP000249522"/>
    </source>
</evidence>
<gene>
    <name evidence="2" type="ORF">DNH61_12050</name>
</gene>
<dbReference type="Proteomes" id="UP000249522">
    <property type="component" value="Unassembled WGS sequence"/>
</dbReference>
<keyword evidence="3" id="KW-1185">Reference proteome</keyword>
<dbReference type="InterPro" id="IPR025870">
    <property type="entry name" value="Glyoxalase-like_dom"/>
</dbReference>
<comment type="caution">
    <text evidence="2">The sequence shown here is derived from an EMBL/GenBank/DDBJ whole genome shotgun (WGS) entry which is preliminary data.</text>
</comment>
<reference evidence="2 3" key="1">
    <citation type="submission" date="2018-06" db="EMBL/GenBank/DDBJ databases">
        <title>Paenibacillus imtechensis sp. nov.</title>
        <authorList>
            <person name="Pinnaka A.K."/>
            <person name="Singh H."/>
            <person name="Kaur M."/>
        </authorList>
    </citation>
    <scope>NUCLEOTIDE SEQUENCE [LARGE SCALE GENOMIC DNA]</scope>
    <source>
        <strain evidence="2 3">SMB1</strain>
    </source>
</reference>
<evidence type="ECO:0000313" key="2">
    <source>
        <dbReference type="EMBL" id="PZD95279.1"/>
    </source>
</evidence>